<keyword evidence="3" id="KW-0812">Transmembrane</keyword>
<feature type="region of interest" description="Disordered" evidence="2">
    <location>
        <begin position="70"/>
        <end position="104"/>
    </location>
</feature>
<dbReference type="InterPro" id="IPR013229">
    <property type="entry name" value="PEGA"/>
</dbReference>
<proteinExistence type="predicted"/>
<dbReference type="Proteomes" id="UP000095228">
    <property type="component" value="Chromosome"/>
</dbReference>
<evidence type="ECO:0000313" key="6">
    <source>
        <dbReference type="Proteomes" id="UP000095228"/>
    </source>
</evidence>
<gene>
    <name evidence="5" type="ORF">Verru16b_02882</name>
</gene>
<evidence type="ECO:0000256" key="1">
    <source>
        <dbReference type="SAM" id="Coils"/>
    </source>
</evidence>
<feature type="domain" description="PEGA" evidence="4">
    <location>
        <begin position="403"/>
        <end position="467"/>
    </location>
</feature>
<dbReference type="RefSeq" id="WP_069962906.1">
    <property type="nucleotide sequence ID" value="NZ_CP016094.1"/>
</dbReference>
<dbReference type="STRING" id="1838286.Verru16b_02882"/>
<feature type="coiled-coil region" evidence="1">
    <location>
        <begin position="168"/>
        <end position="205"/>
    </location>
</feature>
<dbReference type="KEGG" id="obg:Verru16b_02882"/>
<evidence type="ECO:0000259" key="4">
    <source>
        <dbReference type="Pfam" id="PF08308"/>
    </source>
</evidence>
<keyword evidence="6" id="KW-1185">Reference proteome</keyword>
<dbReference type="Pfam" id="PF08308">
    <property type="entry name" value="PEGA"/>
    <property type="match status" value="1"/>
</dbReference>
<evidence type="ECO:0000256" key="3">
    <source>
        <dbReference type="SAM" id="Phobius"/>
    </source>
</evidence>
<dbReference type="AlphaFoldDB" id="A0A1D8AY53"/>
<dbReference type="OrthoDB" id="5483179at2"/>
<evidence type="ECO:0000313" key="5">
    <source>
        <dbReference type="EMBL" id="AOS45794.1"/>
    </source>
</evidence>
<name>A0A1D8AY53_9BACT</name>
<sequence length="582" mass="63575">MTPHDATKLLDLPADATPEQAEARFHELRAKLEDKIAKAPTPGLKAKYRETLDEVTRGFETLTLAADGSALPVVRREPQTSHGRGPQAEDGGQKSDSSGFRSQVSDLPAKSKAASKEFILVAVTAVAVLAVGGWWVIKTKAANDEKARIAAESQAEAARQAGVAKAEAARLAEESRLAAESKRRAEEEEKARLAAVAQAEQVRREKLLVTLRTQLAEARVVWSNLETEARNAERVAAESRSDIRSLRDSAPGTRMEMETRLAVQTSYSEWLADHLSRHPVRTLRARAEELVSAKSVDDAAPLVTELLDLLRLLPDEVERERTQRLSITGALNLASEPAGLRWMVRDAFGREQVGTTPAALPAVGLGLAEVVIQRSGWPDFRQQVPITRAGSAEVRAVFPAVPLEIASVPTGASVRRGPEVLGRTPLTLELPPGNYSFELLADGYHPQVATVTLQPGRNSREQVTLAPLPTAEELAAAAFWPSLTPHEWYGKFSIADPMGIQFVNRETLNVNMYSAIGSGVAVFPAEITLIDAPGRLIRARFLRRIIGGWKIGDEFELRLMGDRALEFTLLKNKKKVQLAPRF</sequence>
<evidence type="ECO:0000256" key="2">
    <source>
        <dbReference type="SAM" id="MobiDB-lite"/>
    </source>
</evidence>
<keyword evidence="3" id="KW-0472">Membrane</keyword>
<protein>
    <submittedName>
        <fullName evidence="5">PEGA domain protein</fullName>
    </submittedName>
</protein>
<keyword evidence="3" id="KW-1133">Transmembrane helix</keyword>
<keyword evidence="1" id="KW-0175">Coiled coil</keyword>
<feature type="transmembrane region" description="Helical" evidence="3">
    <location>
        <begin position="118"/>
        <end position="137"/>
    </location>
</feature>
<accession>A0A1D8AY53</accession>
<dbReference type="EMBL" id="CP016094">
    <property type="protein sequence ID" value="AOS45794.1"/>
    <property type="molecule type" value="Genomic_DNA"/>
</dbReference>
<feature type="compositionally biased region" description="Polar residues" evidence="2">
    <location>
        <begin position="94"/>
        <end position="104"/>
    </location>
</feature>
<organism evidence="5 6">
    <name type="scientific">Lacunisphaera limnophila</name>
    <dbReference type="NCBI Taxonomy" id="1838286"/>
    <lineage>
        <taxon>Bacteria</taxon>
        <taxon>Pseudomonadati</taxon>
        <taxon>Verrucomicrobiota</taxon>
        <taxon>Opitutia</taxon>
        <taxon>Opitutales</taxon>
        <taxon>Opitutaceae</taxon>
        <taxon>Lacunisphaera</taxon>
    </lineage>
</organism>
<reference evidence="5 6" key="1">
    <citation type="submission" date="2016-06" db="EMBL/GenBank/DDBJ databases">
        <title>Three novel species with peptidoglycan cell walls form the new genus Lacunisphaera gen. nov. in the family Opitutaceae of the verrucomicrobial subdivision 4.</title>
        <authorList>
            <person name="Rast P."/>
            <person name="Gloeckner I."/>
            <person name="Jogler M."/>
            <person name="Boedeker C."/>
            <person name="Jeske O."/>
            <person name="Wiegand S."/>
            <person name="Reinhardt R."/>
            <person name="Schumann P."/>
            <person name="Rohde M."/>
            <person name="Spring S."/>
            <person name="Gloeckner F.O."/>
            <person name="Jogler C."/>
        </authorList>
    </citation>
    <scope>NUCLEOTIDE SEQUENCE [LARGE SCALE GENOMIC DNA]</scope>
    <source>
        <strain evidence="5 6">IG16b</strain>
    </source>
</reference>